<dbReference type="SFLD" id="SFLDG01140">
    <property type="entry name" value="C2.B:_Phosphomannomutase_and_P"/>
    <property type="match status" value="1"/>
</dbReference>
<dbReference type="InterPro" id="IPR006379">
    <property type="entry name" value="HAD-SF_hydro_IIB"/>
</dbReference>
<dbReference type="Gene3D" id="3.30.1240.10">
    <property type="match status" value="1"/>
</dbReference>
<evidence type="ECO:0000313" key="1">
    <source>
        <dbReference type="EMBL" id="SUB23445.1"/>
    </source>
</evidence>
<dbReference type="RefSeq" id="WP_115248832.1">
    <property type="nucleotide sequence ID" value="NZ_UGSP01000001.1"/>
</dbReference>
<dbReference type="EMBL" id="UGSP01000001">
    <property type="protein sequence ID" value="SUB23445.1"/>
    <property type="molecule type" value="Genomic_DNA"/>
</dbReference>
<protein>
    <submittedName>
        <fullName evidence="1">Putative bifunctional phosphatase/peptidyl-prolyl cis-trans isomerase</fullName>
    </submittedName>
</protein>
<dbReference type="PANTHER" id="PTHR10000">
    <property type="entry name" value="PHOSPHOSERINE PHOSPHATASE"/>
    <property type="match status" value="1"/>
</dbReference>
<proteinExistence type="predicted"/>
<dbReference type="PROSITE" id="PS01229">
    <property type="entry name" value="COF_2"/>
    <property type="match status" value="1"/>
</dbReference>
<sequence>MTAVNDLQHNNRQAIKAVFFDIDDTLFRKHNGFFPESARLAIQKLQDKGILVGIATGRTRCAFPEKINQMIAQQGIDTFVTMNGQYAVYQNEVIEKHPIPTEKVQKLVDFFDAQQIAYAFVASDKVCVSEITPRLKEALDPITTKYQVDKTFFKHNEVFQVLAFYAEDQDELVAQAHILDDLKTVRWHENSVDIFDAEGSKARGIAAIARHLGFTLENVMAFGDGLNDIEMLSLVGVGVAMGNGHDTLKALANYVTDHLEEDGIYNFLVKSGLIE</sequence>
<reference evidence="1 2" key="1">
    <citation type="submission" date="2018-06" db="EMBL/GenBank/DDBJ databases">
        <authorList>
            <consortium name="Pathogen Informatics"/>
            <person name="Doyle S."/>
        </authorList>
    </citation>
    <scope>NUCLEOTIDE SEQUENCE [LARGE SCALE GENOMIC DNA]</scope>
    <source>
        <strain evidence="2">NCTC 11297</strain>
    </source>
</reference>
<evidence type="ECO:0000313" key="2">
    <source>
        <dbReference type="Proteomes" id="UP000255098"/>
    </source>
</evidence>
<keyword evidence="2" id="KW-1185">Reference proteome</keyword>
<dbReference type="NCBIfam" id="TIGR00099">
    <property type="entry name" value="Cof-subfamily"/>
    <property type="match status" value="1"/>
</dbReference>
<dbReference type="InterPro" id="IPR036412">
    <property type="entry name" value="HAD-like_sf"/>
</dbReference>
<dbReference type="InterPro" id="IPR023214">
    <property type="entry name" value="HAD_sf"/>
</dbReference>
<dbReference type="SUPFAM" id="SSF56784">
    <property type="entry name" value="HAD-like"/>
    <property type="match status" value="1"/>
</dbReference>
<accession>A0A379APY9</accession>
<dbReference type="NCBIfam" id="TIGR01484">
    <property type="entry name" value="HAD-SF-IIB"/>
    <property type="match status" value="1"/>
</dbReference>
<dbReference type="InterPro" id="IPR000150">
    <property type="entry name" value="Cof"/>
</dbReference>
<dbReference type="GO" id="GO:0000287">
    <property type="term" value="F:magnesium ion binding"/>
    <property type="evidence" value="ECO:0007669"/>
    <property type="project" value="UniProtKB-ARBA"/>
</dbReference>
<dbReference type="Pfam" id="PF08282">
    <property type="entry name" value="Hydrolase_3"/>
    <property type="match status" value="1"/>
</dbReference>
<dbReference type="GO" id="GO:0016853">
    <property type="term" value="F:isomerase activity"/>
    <property type="evidence" value="ECO:0007669"/>
    <property type="project" value="UniProtKB-KW"/>
</dbReference>
<name>A0A379APY9_AVIAV</name>
<dbReference type="SFLD" id="SFLDS00003">
    <property type="entry name" value="Haloacid_Dehalogenase"/>
    <property type="match status" value="1"/>
</dbReference>
<dbReference type="GO" id="GO:0005829">
    <property type="term" value="C:cytosol"/>
    <property type="evidence" value="ECO:0007669"/>
    <property type="project" value="TreeGrafter"/>
</dbReference>
<keyword evidence="1" id="KW-0413">Isomerase</keyword>
<dbReference type="PANTHER" id="PTHR10000:SF25">
    <property type="entry name" value="PHOSPHATASE YKRA-RELATED"/>
    <property type="match status" value="1"/>
</dbReference>
<organism evidence="1 2">
    <name type="scientific">Avibacterium avium</name>
    <name type="common">Pasteurella avium</name>
    <dbReference type="NCBI Taxonomy" id="751"/>
    <lineage>
        <taxon>Bacteria</taxon>
        <taxon>Pseudomonadati</taxon>
        <taxon>Pseudomonadota</taxon>
        <taxon>Gammaproteobacteria</taxon>
        <taxon>Pasteurellales</taxon>
        <taxon>Pasteurellaceae</taxon>
        <taxon>Avibacterium</taxon>
    </lineage>
</organism>
<dbReference type="Gene3D" id="3.40.50.1000">
    <property type="entry name" value="HAD superfamily/HAD-like"/>
    <property type="match status" value="1"/>
</dbReference>
<dbReference type="GO" id="GO:0016791">
    <property type="term" value="F:phosphatase activity"/>
    <property type="evidence" value="ECO:0007669"/>
    <property type="project" value="TreeGrafter"/>
</dbReference>
<dbReference type="AlphaFoldDB" id="A0A379APY9"/>
<dbReference type="GeneID" id="300132671"/>
<dbReference type="Proteomes" id="UP000255098">
    <property type="component" value="Unassembled WGS sequence"/>
</dbReference>
<gene>
    <name evidence="1" type="ORF">NCTC11297_00450</name>
</gene>